<evidence type="ECO:0000259" key="5">
    <source>
        <dbReference type="PROSITE" id="PS50071"/>
    </source>
</evidence>
<comment type="caution">
    <text evidence="6">The sequence shown here is derived from an EMBL/GenBank/DDBJ whole genome shotgun (WGS) entry which is preliminary data.</text>
</comment>
<dbReference type="CDD" id="cd00086">
    <property type="entry name" value="homeodomain"/>
    <property type="match status" value="1"/>
</dbReference>
<sequence length="290" mass="33940">MSRIFRLTSRNLSRIMTEENISHLPNYSYMQPNFFPYFNTPIFIQNNASSVSANMAHNDQMDRPLLDEISNLLKIYPESTVLPLRDAILYRLNLLEDQRRRTKRNLGVNDTWMLESIDSFFNVQKRQLVDKLLPVLVHLRENSGKIILPQISFDSLTKTLCFTGETKLSTPTTTVEHPNPVTAQSLDGYRKFQENTAQRRRSAIFKSWYDSHSDFPYPNRETVQELAKLASCTEEQVKKWFANHRSRNSNTMRMAEIIRERRKRDFGEEIAEEHCTKKSRFSDDSNSCSS</sequence>
<dbReference type="SMART" id="SM00389">
    <property type="entry name" value="HOX"/>
    <property type="match status" value="1"/>
</dbReference>
<proteinExistence type="predicted"/>
<name>A0A7I8VRP3_9ANNE</name>
<dbReference type="SUPFAM" id="SSF46689">
    <property type="entry name" value="Homeodomain-like"/>
    <property type="match status" value="1"/>
</dbReference>
<keyword evidence="3 4" id="KW-0539">Nucleus</keyword>
<comment type="subcellular location">
    <subcellularLocation>
        <location evidence="4">Nucleus</location>
    </subcellularLocation>
</comment>
<dbReference type="InterPro" id="IPR008422">
    <property type="entry name" value="KN_HD"/>
</dbReference>
<dbReference type="Proteomes" id="UP000549394">
    <property type="component" value="Unassembled WGS sequence"/>
</dbReference>
<feature type="DNA-binding region" description="Homeobox" evidence="4">
    <location>
        <begin position="218"/>
        <end position="252"/>
    </location>
</feature>
<dbReference type="PROSITE" id="PS50071">
    <property type="entry name" value="HOMEOBOX_2"/>
    <property type="match status" value="1"/>
</dbReference>
<feature type="domain" description="Homeobox" evidence="5">
    <location>
        <begin position="216"/>
        <end position="251"/>
    </location>
</feature>
<dbReference type="GO" id="GO:0005634">
    <property type="term" value="C:nucleus"/>
    <property type="evidence" value="ECO:0007669"/>
    <property type="project" value="UniProtKB-SubCell"/>
</dbReference>
<dbReference type="EMBL" id="CAJFCJ010000007">
    <property type="protein sequence ID" value="CAD5118023.1"/>
    <property type="molecule type" value="Genomic_DNA"/>
</dbReference>
<dbReference type="GO" id="GO:0006355">
    <property type="term" value="P:regulation of DNA-templated transcription"/>
    <property type="evidence" value="ECO:0007669"/>
    <property type="project" value="InterPro"/>
</dbReference>
<dbReference type="InterPro" id="IPR001356">
    <property type="entry name" value="HD"/>
</dbReference>
<protein>
    <submittedName>
        <fullName evidence="6">DgyrCDS6764</fullName>
    </submittedName>
</protein>
<organism evidence="6 7">
    <name type="scientific">Dimorphilus gyrociliatus</name>
    <dbReference type="NCBI Taxonomy" id="2664684"/>
    <lineage>
        <taxon>Eukaryota</taxon>
        <taxon>Metazoa</taxon>
        <taxon>Spiralia</taxon>
        <taxon>Lophotrochozoa</taxon>
        <taxon>Annelida</taxon>
        <taxon>Polychaeta</taxon>
        <taxon>Polychaeta incertae sedis</taxon>
        <taxon>Dinophilidae</taxon>
        <taxon>Dimorphilus</taxon>
    </lineage>
</organism>
<evidence type="ECO:0000256" key="3">
    <source>
        <dbReference type="ARBA" id="ARBA00023242"/>
    </source>
</evidence>
<evidence type="ECO:0000313" key="6">
    <source>
        <dbReference type="EMBL" id="CAD5118023.1"/>
    </source>
</evidence>
<keyword evidence="7" id="KW-1185">Reference proteome</keyword>
<evidence type="ECO:0000256" key="4">
    <source>
        <dbReference type="PROSITE-ProRule" id="PRU00108"/>
    </source>
</evidence>
<dbReference type="InterPro" id="IPR009057">
    <property type="entry name" value="Homeodomain-like_sf"/>
</dbReference>
<keyword evidence="2 4" id="KW-0371">Homeobox</keyword>
<dbReference type="OrthoDB" id="4187154at2759"/>
<dbReference type="Gene3D" id="1.10.10.60">
    <property type="entry name" value="Homeodomain-like"/>
    <property type="match status" value="1"/>
</dbReference>
<accession>A0A7I8VRP3</accession>
<reference evidence="6 7" key="1">
    <citation type="submission" date="2020-08" db="EMBL/GenBank/DDBJ databases">
        <authorList>
            <person name="Hejnol A."/>
        </authorList>
    </citation>
    <scope>NUCLEOTIDE SEQUENCE [LARGE SCALE GENOMIC DNA]</scope>
</reference>
<evidence type="ECO:0000256" key="1">
    <source>
        <dbReference type="ARBA" id="ARBA00023125"/>
    </source>
</evidence>
<gene>
    <name evidence="6" type="ORF">DGYR_LOCUS6467</name>
</gene>
<keyword evidence="1 4" id="KW-0238">DNA-binding</keyword>
<dbReference type="GO" id="GO:0003677">
    <property type="term" value="F:DNA binding"/>
    <property type="evidence" value="ECO:0007669"/>
    <property type="project" value="UniProtKB-UniRule"/>
</dbReference>
<evidence type="ECO:0000313" key="7">
    <source>
        <dbReference type="Proteomes" id="UP000549394"/>
    </source>
</evidence>
<dbReference type="AlphaFoldDB" id="A0A7I8VRP3"/>
<evidence type="ECO:0000256" key="2">
    <source>
        <dbReference type="ARBA" id="ARBA00023155"/>
    </source>
</evidence>
<dbReference type="Pfam" id="PF05920">
    <property type="entry name" value="Homeobox_KN"/>
    <property type="match status" value="1"/>
</dbReference>